<keyword evidence="3" id="KW-0804">Transcription</keyword>
<evidence type="ECO:0000313" key="7">
    <source>
        <dbReference type="Proteomes" id="UP001595979"/>
    </source>
</evidence>
<dbReference type="InterPro" id="IPR036271">
    <property type="entry name" value="Tet_transcr_reg_TetR-rel_C_sf"/>
</dbReference>
<dbReference type="Proteomes" id="UP001595979">
    <property type="component" value="Unassembled WGS sequence"/>
</dbReference>
<dbReference type="InterPro" id="IPR001647">
    <property type="entry name" value="HTH_TetR"/>
</dbReference>
<dbReference type="InterPro" id="IPR050109">
    <property type="entry name" value="HTH-type_TetR-like_transc_reg"/>
</dbReference>
<dbReference type="PANTHER" id="PTHR30055:SF239">
    <property type="entry name" value="TRANSCRIPTIONAL REGULATORY PROTEIN"/>
    <property type="match status" value="1"/>
</dbReference>
<evidence type="ECO:0000256" key="3">
    <source>
        <dbReference type="ARBA" id="ARBA00023163"/>
    </source>
</evidence>
<keyword evidence="1" id="KW-0805">Transcription regulation</keyword>
<keyword evidence="7" id="KW-1185">Reference proteome</keyword>
<dbReference type="InterPro" id="IPR009057">
    <property type="entry name" value="Homeodomain-like_sf"/>
</dbReference>
<dbReference type="RefSeq" id="WP_380048280.1">
    <property type="nucleotide sequence ID" value="NZ_JBHSOH010000007.1"/>
</dbReference>
<dbReference type="PANTHER" id="PTHR30055">
    <property type="entry name" value="HTH-TYPE TRANSCRIPTIONAL REGULATOR RUTR"/>
    <property type="match status" value="1"/>
</dbReference>
<protein>
    <submittedName>
        <fullName evidence="6">TetR/AcrR family transcriptional regulator</fullName>
    </submittedName>
</protein>
<organism evidence="6 7">
    <name type="scientific">Deinococcus petrolearius</name>
    <dbReference type="NCBI Taxonomy" id="1751295"/>
    <lineage>
        <taxon>Bacteria</taxon>
        <taxon>Thermotogati</taxon>
        <taxon>Deinococcota</taxon>
        <taxon>Deinococci</taxon>
        <taxon>Deinococcales</taxon>
        <taxon>Deinococcaceae</taxon>
        <taxon>Deinococcus</taxon>
    </lineage>
</organism>
<keyword evidence="2 4" id="KW-0238">DNA-binding</keyword>
<dbReference type="EMBL" id="JBHSOH010000007">
    <property type="protein sequence ID" value="MFC5848327.1"/>
    <property type="molecule type" value="Genomic_DNA"/>
</dbReference>
<comment type="caution">
    <text evidence="6">The sequence shown here is derived from an EMBL/GenBank/DDBJ whole genome shotgun (WGS) entry which is preliminary data.</text>
</comment>
<dbReference type="SUPFAM" id="SSF46689">
    <property type="entry name" value="Homeodomain-like"/>
    <property type="match status" value="1"/>
</dbReference>
<gene>
    <name evidence="6" type="ORF">ACFPQ6_08395</name>
</gene>
<dbReference type="InterPro" id="IPR025996">
    <property type="entry name" value="MT1864/Rv1816-like_C"/>
</dbReference>
<dbReference type="Gene3D" id="1.10.357.10">
    <property type="entry name" value="Tetracycline Repressor, domain 2"/>
    <property type="match status" value="1"/>
</dbReference>
<evidence type="ECO:0000256" key="2">
    <source>
        <dbReference type="ARBA" id="ARBA00023125"/>
    </source>
</evidence>
<dbReference type="PROSITE" id="PS50977">
    <property type="entry name" value="HTH_TETR_2"/>
    <property type="match status" value="1"/>
</dbReference>
<dbReference type="Pfam" id="PF13305">
    <property type="entry name" value="TetR_C_33"/>
    <property type="match status" value="1"/>
</dbReference>
<sequence>MPYPAKLTPDAIAAQARVLLEGGGPDALNMRPLAEALGASPSSLYRHYGDRAALLTALNDDAARELRATLEAAARGLDPQAGLLAMARAYHAYARAHPHLYALLLDPARPYTAAPGPMKDLWNTVLGQVSAVTGQPDDTGATVAVWAFLHGHTLLFLGGQFGPSGDQGGFRRGLEALVRGLLAS</sequence>
<evidence type="ECO:0000256" key="4">
    <source>
        <dbReference type="PROSITE-ProRule" id="PRU00335"/>
    </source>
</evidence>
<proteinExistence type="predicted"/>
<feature type="DNA-binding region" description="H-T-H motif" evidence="4">
    <location>
        <begin position="29"/>
        <end position="48"/>
    </location>
</feature>
<evidence type="ECO:0000256" key="1">
    <source>
        <dbReference type="ARBA" id="ARBA00023015"/>
    </source>
</evidence>
<reference evidence="7" key="1">
    <citation type="journal article" date="2019" name="Int. J. Syst. Evol. Microbiol.">
        <title>The Global Catalogue of Microorganisms (GCM) 10K type strain sequencing project: providing services to taxonomists for standard genome sequencing and annotation.</title>
        <authorList>
            <consortium name="The Broad Institute Genomics Platform"/>
            <consortium name="The Broad Institute Genome Sequencing Center for Infectious Disease"/>
            <person name="Wu L."/>
            <person name="Ma J."/>
        </authorList>
    </citation>
    <scope>NUCLEOTIDE SEQUENCE [LARGE SCALE GENOMIC DNA]</scope>
    <source>
        <strain evidence="7">CGMCC 1.15053</strain>
    </source>
</reference>
<dbReference type="Pfam" id="PF00440">
    <property type="entry name" value="TetR_N"/>
    <property type="match status" value="1"/>
</dbReference>
<dbReference type="Gene3D" id="1.10.10.60">
    <property type="entry name" value="Homeodomain-like"/>
    <property type="match status" value="1"/>
</dbReference>
<evidence type="ECO:0000313" key="6">
    <source>
        <dbReference type="EMBL" id="MFC5848327.1"/>
    </source>
</evidence>
<dbReference type="SUPFAM" id="SSF48498">
    <property type="entry name" value="Tetracyclin repressor-like, C-terminal domain"/>
    <property type="match status" value="1"/>
</dbReference>
<name>A0ABW1DJP4_9DEIO</name>
<feature type="domain" description="HTH tetR-type" evidence="5">
    <location>
        <begin position="6"/>
        <end position="66"/>
    </location>
</feature>
<evidence type="ECO:0000259" key="5">
    <source>
        <dbReference type="PROSITE" id="PS50977"/>
    </source>
</evidence>
<accession>A0ABW1DJP4</accession>